<dbReference type="eggNOG" id="COG3125">
    <property type="taxonomic scope" value="Bacteria"/>
</dbReference>
<keyword evidence="9" id="KW-1185">Reference proteome</keyword>
<evidence type="ECO:0000256" key="6">
    <source>
        <dbReference type="ARBA" id="ARBA00023136"/>
    </source>
</evidence>
<dbReference type="PANTHER" id="PTHR36835:SF1">
    <property type="entry name" value="CYTOCHROME BO(3) UBIQUINOL OXIDASE SUBUNIT 4"/>
    <property type="match status" value="1"/>
</dbReference>
<comment type="similarity">
    <text evidence="2">Belongs to the cytochrome c oxidase bacterial subunit 4 family.</text>
</comment>
<reference evidence="9" key="1">
    <citation type="submission" date="2016-10" db="EMBL/GenBank/DDBJ databases">
        <authorList>
            <person name="Varghese N."/>
        </authorList>
    </citation>
    <scope>NUCLEOTIDE SEQUENCE [LARGE SCALE GENOMIC DNA]</scope>
    <source>
        <strain evidence="9">DSM 17980</strain>
    </source>
</reference>
<feature type="transmembrane region" description="Helical" evidence="7">
    <location>
        <begin position="82"/>
        <end position="103"/>
    </location>
</feature>
<dbReference type="AlphaFoldDB" id="A0A1I7G8V3"/>
<keyword evidence="5 7" id="KW-1133">Transmembrane helix</keyword>
<evidence type="ECO:0000256" key="1">
    <source>
        <dbReference type="ARBA" id="ARBA00004651"/>
    </source>
</evidence>
<evidence type="ECO:0000256" key="5">
    <source>
        <dbReference type="ARBA" id="ARBA00022989"/>
    </source>
</evidence>
<dbReference type="RefSeq" id="WP_083430107.1">
    <property type="nucleotide sequence ID" value="NZ_FPBV01000002.1"/>
</dbReference>
<feature type="transmembrane region" description="Helical" evidence="7">
    <location>
        <begin position="50"/>
        <end position="70"/>
    </location>
</feature>
<evidence type="ECO:0000256" key="3">
    <source>
        <dbReference type="ARBA" id="ARBA00022475"/>
    </source>
</evidence>
<gene>
    <name evidence="8" type="ORF">SAMN05421543_10263</name>
</gene>
<keyword evidence="3" id="KW-1003">Cell membrane</keyword>
<dbReference type="GO" id="GO:0019646">
    <property type="term" value="P:aerobic electron transport chain"/>
    <property type="evidence" value="ECO:0007669"/>
    <property type="project" value="TreeGrafter"/>
</dbReference>
<dbReference type="InterPro" id="IPR050968">
    <property type="entry name" value="Cytochrome_c_oxidase_bac_sub4"/>
</dbReference>
<organism evidence="8 9">
    <name type="scientific">Alicyclobacillus macrosporangiidus</name>
    <dbReference type="NCBI Taxonomy" id="392015"/>
    <lineage>
        <taxon>Bacteria</taxon>
        <taxon>Bacillati</taxon>
        <taxon>Bacillota</taxon>
        <taxon>Bacilli</taxon>
        <taxon>Bacillales</taxon>
        <taxon>Alicyclobacillaceae</taxon>
        <taxon>Alicyclobacillus</taxon>
    </lineage>
</organism>
<evidence type="ECO:0000313" key="9">
    <source>
        <dbReference type="Proteomes" id="UP000183508"/>
    </source>
</evidence>
<name>A0A1I7G8V3_9BACL</name>
<dbReference type="GO" id="GO:0005886">
    <property type="term" value="C:plasma membrane"/>
    <property type="evidence" value="ECO:0007669"/>
    <property type="project" value="UniProtKB-SubCell"/>
</dbReference>
<feature type="transmembrane region" description="Helical" evidence="7">
    <location>
        <begin position="20"/>
        <end position="44"/>
    </location>
</feature>
<keyword evidence="4 7" id="KW-0812">Transmembrane</keyword>
<evidence type="ECO:0000256" key="7">
    <source>
        <dbReference type="SAM" id="Phobius"/>
    </source>
</evidence>
<dbReference type="GO" id="GO:0009486">
    <property type="term" value="F:cytochrome bo3 ubiquinol oxidase activity"/>
    <property type="evidence" value="ECO:0007669"/>
    <property type="project" value="TreeGrafter"/>
</dbReference>
<dbReference type="STRING" id="392015.SAMN05421543_10263"/>
<dbReference type="Pfam" id="PF03626">
    <property type="entry name" value="COX4_pro"/>
    <property type="match status" value="1"/>
</dbReference>
<keyword evidence="6 7" id="KW-0472">Membrane</keyword>
<dbReference type="GO" id="GO:0009319">
    <property type="term" value="C:cytochrome o ubiquinol oxidase complex"/>
    <property type="evidence" value="ECO:0007669"/>
    <property type="project" value="TreeGrafter"/>
</dbReference>
<dbReference type="PANTHER" id="PTHR36835">
    <property type="entry name" value="CYTOCHROME BO(3) UBIQUINOL OXIDASE SUBUNIT 4"/>
    <property type="match status" value="1"/>
</dbReference>
<dbReference type="InterPro" id="IPR005171">
    <property type="entry name" value="Cyt_c_oxidase_su4_prok"/>
</dbReference>
<dbReference type="Proteomes" id="UP000183508">
    <property type="component" value="Unassembled WGS sequence"/>
</dbReference>
<accession>A0A1I7G8V3</accession>
<dbReference type="OrthoDB" id="2375888at2"/>
<dbReference type="GO" id="GO:0015078">
    <property type="term" value="F:proton transmembrane transporter activity"/>
    <property type="evidence" value="ECO:0007669"/>
    <property type="project" value="TreeGrafter"/>
</dbReference>
<evidence type="ECO:0000256" key="2">
    <source>
        <dbReference type="ARBA" id="ARBA00008079"/>
    </source>
</evidence>
<comment type="subcellular location">
    <subcellularLocation>
        <location evidence="1">Cell membrane</location>
        <topology evidence="1">Multi-pass membrane protein</topology>
    </subcellularLocation>
</comment>
<dbReference type="EMBL" id="FPBV01000002">
    <property type="protein sequence ID" value="SFU44686.1"/>
    <property type="molecule type" value="Genomic_DNA"/>
</dbReference>
<dbReference type="GO" id="GO:0015990">
    <property type="term" value="P:electron transport coupled proton transport"/>
    <property type="evidence" value="ECO:0007669"/>
    <property type="project" value="TreeGrafter"/>
</dbReference>
<protein>
    <submittedName>
        <fullName evidence="8">Cytochrome o ubiquinol oxidase operon protein cyoD</fullName>
    </submittedName>
</protein>
<sequence length="110" mass="12312">MSMVRPPALERAPGQARFPWSHVAGYALSIVLTLAAFWAVLGHALPTKPLLAGILLLAVLQILVQLVFFMHVGQDSKPRYHLWLFSVAMFFFVVFVVSSMWILTFNTPIS</sequence>
<evidence type="ECO:0000313" key="8">
    <source>
        <dbReference type="EMBL" id="SFU44686.1"/>
    </source>
</evidence>
<proteinExistence type="inferred from homology"/>
<evidence type="ECO:0000256" key="4">
    <source>
        <dbReference type="ARBA" id="ARBA00022692"/>
    </source>
</evidence>